<accession>A0A6A5ZQC6</accession>
<organism evidence="2 3">
    <name type="scientific">Lophiotrema nucula</name>
    <dbReference type="NCBI Taxonomy" id="690887"/>
    <lineage>
        <taxon>Eukaryota</taxon>
        <taxon>Fungi</taxon>
        <taxon>Dikarya</taxon>
        <taxon>Ascomycota</taxon>
        <taxon>Pezizomycotina</taxon>
        <taxon>Dothideomycetes</taxon>
        <taxon>Pleosporomycetidae</taxon>
        <taxon>Pleosporales</taxon>
        <taxon>Lophiotremataceae</taxon>
        <taxon>Lophiotrema</taxon>
    </lineage>
</organism>
<dbReference type="EMBL" id="ML977313">
    <property type="protein sequence ID" value="KAF2120471.1"/>
    <property type="molecule type" value="Genomic_DNA"/>
</dbReference>
<evidence type="ECO:0000313" key="3">
    <source>
        <dbReference type="Proteomes" id="UP000799770"/>
    </source>
</evidence>
<dbReference type="AlphaFoldDB" id="A0A6A5ZQC6"/>
<gene>
    <name evidence="2" type="ORF">BDV96DRAFT_594930</name>
</gene>
<keyword evidence="3" id="KW-1185">Reference proteome</keyword>
<feature type="compositionally biased region" description="Polar residues" evidence="1">
    <location>
        <begin position="13"/>
        <end position="38"/>
    </location>
</feature>
<sequence>MARAEQQKPPGDSNISSITRTNTAEANGPNSVQPPSNDSTRSELSRLESLPRELRDAIYFYLGFPVAGRCLHLCDQDCSCIRYFVGDRQQEYRRSMRRLPGLSLSPVSKLALHCAPSDTNYQPVRLLRDSTVLRDSSANSPFPIQLSEKIFFNRNEYGLCKIIMTGKDAEGKDCTHYFPNSCGLTFTNRNFYFELQTLLYQGACRFNGPLQLPMLMQNLNAHAVFLAIDDKPSTPGQTDFSSSNLQLDVLIAEDGEQALHIAFYTPLIQSHLQLLAITNSSYYRPDIELKSSLDLKHSIRGMIKGVERLETITVQFGRKEPTTKVVLPLDGVTNTTYRETRIFRLLGEALKDITS</sequence>
<evidence type="ECO:0000256" key="1">
    <source>
        <dbReference type="SAM" id="MobiDB-lite"/>
    </source>
</evidence>
<reference evidence="2" key="1">
    <citation type="journal article" date="2020" name="Stud. Mycol.">
        <title>101 Dothideomycetes genomes: a test case for predicting lifestyles and emergence of pathogens.</title>
        <authorList>
            <person name="Haridas S."/>
            <person name="Albert R."/>
            <person name="Binder M."/>
            <person name="Bloem J."/>
            <person name="Labutti K."/>
            <person name="Salamov A."/>
            <person name="Andreopoulos B."/>
            <person name="Baker S."/>
            <person name="Barry K."/>
            <person name="Bills G."/>
            <person name="Bluhm B."/>
            <person name="Cannon C."/>
            <person name="Castanera R."/>
            <person name="Culley D."/>
            <person name="Daum C."/>
            <person name="Ezra D."/>
            <person name="Gonzalez J."/>
            <person name="Henrissat B."/>
            <person name="Kuo A."/>
            <person name="Liang C."/>
            <person name="Lipzen A."/>
            <person name="Lutzoni F."/>
            <person name="Magnuson J."/>
            <person name="Mondo S."/>
            <person name="Nolan M."/>
            <person name="Ohm R."/>
            <person name="Pangilinan J."/>
            <person name="Park H.-J."/>
            <person name="Ramirez L."/>
            <person name="Alfaro M."/>
            <person name="Sun H."/>
            <person name="Tritt A."/>
            <person name="Yoshinaga Y."/>
            <person name="Zwiers L.-H."/>
            <person name="Turgeon B."/>
            <person name="Goodwin S."/>
            <person name="Spatafora J."/>
            <person name="Crous P."/>
            <person name="Grigoriev I."/>
        </authorList>
    </citation>
    <scope>NUCLEOTIDE SEQUENCE</scope>
    <source>
        <strain evidence="2">CBS 627.86</strain>
    </source>
</reference>
<feature type="region of interest" description="Disordered" evidence="1">
    <location>
        <begin position="1"/>
        <end position="45"/>
    </location>
</feature>
<dbReference type="Proteomes" id="UP000799770">
    <property type="component" value="Unassembled WGS sequence"/>
</dbReference>
<proteinExistence type="predicted"/>
<dbReference type="OrthoDB" id="3812182at2759"/>
<protein>
    <submittedName>
        <fullName evidence="2">Uncharacterized protein</fullName>
    </submittedName>
</protein>
<evidence type="ECO:0000313" key="2">
    <source>
        <dbReference type="EMBL" id="KAF2120471.1"/>
    </source>
</evidence>
<name>A0A6A5ZQC6_9PLEO</name>